<reference evidence="2" key="1">
    <citation type="submission" date="2016-10" db="EMBL/GenBank/DDBJ databases">
        <authorList>
            <person name="Varghese N."/>
            <person name="Submissions S."/>
        </authorList>
    </citation>
    <scope>NUCLEOTIDE SEQUENCE [LARGE SCALE GENOMIC DNA]</scope>
    <source>
        <strain evidence="2">S6-262</strain>
    </source>
</reference>
<proteinExistence type="predicted"/>
<protein>
    <submittedName>
        <fullName evidence="1">Uncharacterized protein</fullName>
    </submittedName>
</protein>
<dbReference type="AlphaFoldDB" id="A0A1H8C8P1"/>
<evidence type="ECO:0000313" key="2">
    <source>
        <dbReference type="Proteomes" id="UP000199206"/>
    </source>
</evidence>
<accession>A0A1H8C8P1</accession>
<dbReference type="OrthoDB" id="8435598at2"/>
<organism evidence="1 2">
    <name type="scientific">Sphingomonas gellani</name>
    <dbReference type="NCBI Taxonomy" id="1166340"/>
    <lineage>
        <taxon>Bacteria</taxon>
        <taxon>Pseudomonadati</taxon>
        <taxon>Pseudomonadota</taxon>
        <taxon>Alphaproteobacteria</taxon>
        <taxon>Sphingomonadales</taxon>
        <taxon>Sphingomonadaceae</taxon>
        <taxon>Sphingomonas</taxon>
    </lineage>
</organism>
<sequence>MVKPVDPNRLVLADKVFYSSGSYSAYASPWCTMITSRLAIGSDMIDTIDLLPSSFPNDVRIVSKVPLADPNSYGCGVYGYNFVAYGNYDGGSPKITVTPRKSQLRSTGGR</sequence>
<evidence type="ECO:0000313" key="1">
    <source>
        <dbReference type="EMBL" id="SEM90814.1"/>
    </source>
</evidence>
<dbReference type="RefSeq" id="WP_093664993.1">
    <property type="nucleotide sequence ID" value="NZ_FOCF01000003.1"/>
</dbReference>
<name>A0A1H8C8P1_9SPHN</name>
<gene>
    <name evidence="1" type="ORF">SAMN05192583_1481</name>
</gene>
<dbReference type="Proteomes" id="UP000199206">
    <property type="component" value="Unassembled WGS sequence"/>
</dbReference>
<dbReference type="EMBL" id="FOCF01000003">
    <property type="protein sequence ID" value="SEM90814.1"/>
    <property type="molecule type" value="Genomic_DNA"/>
</dbReference>
<keyword evidence="2" id="KW-1185">Reference proteome</keyword>